<proteinExistence type="predicted"/>
<name>A0ABQ0FA56_APOSI</name>
<protein>
    <submittedName>
        <fullName evidence="2">Zinc finger protein 512</fullName>
    </submittedName>
</protein>
<evidence type="ECO:0000313" key="3">
    <source>
        <dbReference type="Proteomes" id="UP001623349"/>
    </source>
</evidence>
<evidence type="ECO:0000313" key="2">
    <source>
        <dbReference type="EMBL" id="GAB1295931.1"/>
    </source>
</evidence>
<dbReference type="Pfam" id="PF21276">
    <property type="entry name" value="ZNF512_C2HC"/>
    <property type="match status" value="1"/>
</dbReference>
<organism evidence="2 3">
    <name type="scientific">Apodemus speciosus</name>
    <name type="common">Large Japanese field mouse</name>
    <dbReference type="NCBI Taxonomy" id="105296"/>
    <lineage>
        <taxon>Eukaryota</taxon>
        <taxon>Metazoa</taxon>
        <taxon>Chordata</taxon>
        <taxon>Craniata</taxon>
        <taxon>Vertebrata</taxon>
        <taxon>Euteleostomi</taxon>
        <taxon>Mammalia</taxon>
        <taxon>Eutheria</taxon>
        <taxon>Euarchontoglires</taxon>
        <taxon>Glires</taxon>
        <taxon>Rodentia</taxon>
        <taxon>Myomorpha</taxon>
        <taxon>Muroidea</taxon>
        <taxon>Muridae</taxon>
        <taxon>Murinae</taxon>
        <taxon>Apodemus</taxon>
    </lineage>
</organism>
<comment type="caution">
    <text evidence="2">The sequence shown here is derived from an EMBL/GenBank/DDBJ whole genome shotgun (WGS) entry which is preliminary data.</text>
</comment>
<accession>A0ABQ0FA56</accession>
<reference evidence="2 3" key="1">
    <citation type="submission" date="2024-08" db="EMBL/GenBank/DDBJ databases">
        <title>The draft genome of Apodemus speciosus.</title>
        <authorList>
            <person name="Nabeshima K."/>
            <person name="Suzuki S."/>
            <person name="Onuma M."/>
        </authorList>
    </citation>
    <scope>NUCLEOTIDE SEQUENCE [LARGE SCALE GENOMIC DNA]</scope>
    <source>
        <strain evidence="2">IB14-021</strain>
    </source>
</reference>
<dbReference type="EMBL" id="BAAFST010000011">
    <property type="protein sequence ID" value="GAB1295931.1"/>
    <property type="molecule type" value="Genomic_DNA"/>
</dbReference>
<feature type="domain" description="Zinc finger protein 512 C2HC zinc finger" evidence="1">
    <location>
        <begin position="41"/>
        <end position="78"/>
    </location>
</feature>
<gene>
    <name evidence="2" type="ORF">APTSU1_001116600</name>
</gene>
<dbReference type="InterPro" id="IPR048408">
    <property type="entry name" value="ZNF512_C2HC"/>
</dbReference>
<keyword evidence="3" id="KW-1185">Reference proteome</keyword>
<dbReference type="SUPFAM" id="SSF57667">
    <property type="entry name" value="beta-beta-alpha zinc fingers"/>
    <property type="match status" value="1"/>
</dbReference>
<evidence type="ECO:0000259" key="1">
    <source>
        <dbReference type="Pfam" id="PF21276"/>
    </source>
</evidence>
<dbReference type="Proteomes" id="UP001623349">
    <property type="component" value="Unassembled WGS sequence"/>
</dbReference>
<dbReference type="InterPro" id="IPR036236">
    <property type="entry name" value="Znf_C2H2_sf"/>
</dbReference>
<sequence length="135" mass="15751">MKTTVSFRKRSTRCTRRLKLFVSEECSRFQCPILSTVGSMEEKWYLVIMEKSSVSSPTCQAVRRKTIECLQKRVGNCKQAPLKRLFASLISITWPLLFLDYEGSYIQLLVHVWWCLPAERTGLQLLVCIRCLLRD</sequence>